<evidence type="ECO:0000259" key="4">
    <source>
        <dbReference type="Pfam" id="PF00535"/>
    </source>
</evidence>
<dbReference type="AlphaFoldDB" id="A0A7W6EA09"/>
<keyword evidence="2" id="KW-0328">Glycosyltransferase</keyword>
<comment type="similarity">
    <text evidence="1">Belongs to the glycosyltransferase 2 family.</text>
</comment>
<evidence type="ECO:0000256" key="2">
    <source>
        <dbReference type="ARBA" id="ARBA00022676"/>
    </source>
</evidence>
<dbReference type="Pfam" id="PF00535">
    <property type="entry name" value="Glycos_transf_2"/>
    <property type="match status" value="1"/>
</dbReference>
<reference evidence="5 6" key="1">
    <citation type="submission" date="2020-08" db="EMBL/GenBank/DDBJ databases">
        <title>Genomic Encyclopedia of Type Strains, Phase IV (KMG-IV): sequencing the most valuable type-strain genomes for metagenomic binning, comparative biology and taxonomic classification.</title>
        <authorList>
            <person name="Goeker M."/>
        </authorList>
    </citation>
    <scope>NUCLEOTIDE SEQUENCE [LARGE SCALE GENOMIC DNA]</scope>
    <source>
        <strain evidence="5 6">DSM 102238</strain>
    </source>
</reference>
<dbReference type="Gene3D" id="3.90.550.10">
    <property type="entry name" value="Spore Coat Polysaccharide Biosynthesis Protein SpsA, Chain A"/>
    <property type="match status" value="1"/>
</dbReference>
<dbReference type="InterPro" id="IPR029044">
    <property type="entry name" value="Nucleotide-diphossugar_trans"/>
</dbReference>
<feature type="domain" description="Glycosyltransferase 2-like" evidence="4">
    <location>
        <begin position="29"/>
        <end position="165"/>
    </location>
</feature>
<comment type="caution">
    <text evidence="5">The sequence shown here is derived from an EMBL/GenBank/DDBJ whole genome shotgun (WGS) entry which is preliminary data.</text>
</comment>
<evidence type="ECO:0000313" key="5">
    <source>
        <dbReference type="EMBL" id="MBB3997029.1"/>
    </source>
</evidence>
<sequence>MTAFLASPLPPTVVVETASTPLREAEVVVVVPTFRRPEAVLRTLASLEAQVTRQRFAVVLVENDGEGREGVAAARPLFETGRLSGLVVTQHERGNCSAYNAGFAAARRAFPAHRFVMIVDDDETAPPDWIERLTAATECLGADCVGAPQIPVFDDPALAHAARHPVFRAPYAQTGLVPILFSSGNVCIRAEVLAAVGEPALDAAFNFIGGGDADFYTRVRDLGFRFGWCSEAPVHETMPARRAEFSWLHARALRNGAISSLIEHRRRAGWRGRARTLAKSLGLLAAAPARSLALGWQTRSAVIGLYHLQVALGRFQAEFGTVGEQYRNAESN</sequence>
<protein>
    <submittedName>
        <fullName evidence="5">GT2 family glycosyltransferase</fullName>
    </submittedName>
</protein>
<dbReference type="EMBL" id="JACIEK010000001">
    <property type="protein sequence ID" value="MBB3997029.1"/>
    <property type="molecule type" value="Genomic_DNA"/>
</dbReference>
<dbReference type="Proteomes" id="UP000542776">
    <property type="component" value="Unassembled WGS sequence"/>
</dbReference>
<gene>
    <name evidence="5" type="ORF">GGR04_000850</name>
</gene>
<organism evidence="5 6">
    <name type="scientific">Aureimonas pseudogalii</name>
    <dbReference type="NCBI Taxonomy" id="1744844"/>
    <lineage>
        <taxon>Bacteria</taxon>
        <taxon>Pseudomonadati</taxon>
        <taxon>Pseudomonadota</taxon>
        <taxon>Alphaproteobacteria</taxon>
        <taxon>Hyphomicrobiales</taxon>
        <taxon>Aurantimonadaceae</taxon>
        <taxon>Aureimonas</taxon>
    </lineage>
</organism>
<keyword evidence="3 5" id="KW-0808">Transferase</keyword>
<dbReference type="RefSeq" id="WP_183198164.1">
    <property type="nucleotide sequence ID" value="NZ_JACIEK010000001.1"/>
</dbReference>
<dbReference type="InterPro" id="IPR001173">
    <property type="entry name" value="Glyco_trans_2-like"/>
</dbReference>
<name>A0A7W6EA09_9HYPH</name>
<dbReference type="SUPFAM" id="SSF53448">
    <property type="entry name" value="Nucleotide-diphospho-sugar transferases"/>
    <property type="match status" value="1"/>
</dbReference>
<dbReference type="CDD" id="cd00761">
    <property type="entry name" value="Glyco_tranf_GTA_type"/>
    <property type="match status" value="1"/>
</dbReference>
<evidence type="ECO:0000256" key="1">
    <source>
        <dbReference type="ARBA" id="ARBA00006739"/>
    </source>
</evidence>
<dbReference type="GO" id="GO:0016757">
    <property type="term" value="F:glycosyltransferase activity"/>
    <property type="evidence" value="ECO:0007669"/>
    <property type="project" value="UniProtKB-KW"/>
</dbReference>
<dbReference type="PANTHER" id="PTHR43179:SF12">
    <property type="entry name" value="GALACTOFURANOSYLTRANSFERASE GLFT2"/>
    <property type="match status" value="1"/>
</dbReference>
<keyword evidence="6" id="KW-1185">Reference proteome</keyword>
<dbReference type="PANTHER" id="PTHR43179">
    <property type="entry name" value="RHAMNOSYLTRANSFERASE WBBL"/>
    <property type="match status" value="1"/>
</dbReference>
<accession>A0A7W6EA09</accession>
<proteinExistence type="inferred from homology"/>
<evidence type="ECO:0000256" key="3">
    <source>
        <dbReference type="ARBA" id="ARBA00022679"/>
    </source>
</evidence>
<evidence type="ECO:0000313" key="6">
    <source>
        <dbReference type="Proteomes" id="UP000542776"/>
    </source>
</evidence>